<keyword evidence="8 15" id="KW-0479">Metal-binding</keyword>
<keyword evidence="11 15" id="KW-0067">ATP-binding</keyword>
<dbReference type="GO" id="GO:0005524">
    <property type="term" value="F:ATP binding"/>
    <property type="evidence" value="ECO:0007669"/>
    <property type="project" value="UniProtKB-UniRule"/>
</dbReference>
<evidence type="ECO:0000256" key="9">
    <source>
        <dbReference type="ARBA" id="ARBA00022741"/>
    </source>
</evidence>
<evidence type="ECO:0000256" key="4">
    <source>
        <dbReference type="ARBA" id="ARBA00004679"/>
    </source>
</evidence>
<feature type="binding site" evidence="15">
    <location>
        <begin position="21"/>
        <end position="25"/>
    </location>
    <ligand>
        <name>ADP</name>
        <dbReference type="ChEBI" id="CHEBI:456216"/>
        <note>allosteric activator; ligand shared between dimeric partners</note>
    </ligand>
</feature>
<dbReference type="GO" id="GO:0005945">
    <property type="term" value="C:6-phosphofructokinase complex"/>
    <property type="evidence" value="ECO:0007669"/>
    <property type="project" value="TreeGrafter"/>
</dbReference>
<evidence type="ECO:0000256" key="2">
    <source>
        <dbReference type="ARBA" id="ARBA00002659"/>
    </source>
</evidence>
<name>A0A1H9WE09_9BACI</name>
<dbReference type="NCBIfam" id="TIGR02482">
    <property type="entry name" value="PFKA_ATP"/>
    <property type="match status" value="1"/>
</dbReference>
<evidence type="ECO:0000256" key="1">
    <source>
        <dbReference type="ARBA" id="ARBA00001946"/>
    </source>
</evidence>
<keyword evidence="6 15" id="KW-0021">Allosteric enzyme</keyword>
<comment type="caution">
    <text evidence="15">Lacks conserved residue(s) required for the propagation of feature annotation.</text>
</comment>
<feature type="binding site" description="in other chain" evidence="15">
    <location>
        <position position="222"/>
    </location>
    <ligand>
        <name>substrate</name>
        <note>ligand shared between dimeric partners</note>
    </ligand>
</feature>
<dbReference type="FunFam" id="3.40.50.460:FF:000002">
    <property type="entry name" value="ATP-dependent 6-phosphofructokinase"/>
    <property type="match status" value="1"/>
</dbReference>
<comment type="similarity">
    <text evidence="15">Belongs to the phosphofructokinase type A (PFKA) family. ATP-dependent PFK group I subfamily. Prokaryotic clade 'B1' sub-subfamily.</text>
</comment>
<evidence type="ECO:0000256" key="5">
    <source>
        <dbReference type="ARBA" id="ARBA00022490"/>
    </source>
</evidence>
<evidence type="ECO:0000256" key="10">
    <source>
        <dbReference type="ARBA" id="ARBA00022777"/>
    </source>
</evidence>
<evidence type="ECO:0000256" key="12">
    <source>
        <dbReference type="ARBA" id="ARBA00022842"/>
    </source>
</evidence>
<dbReference type="InterPro" id="IPR012003">
    <property type="entry name" value="ATP_PFK_prok-type"/>
</dbReference>
<dbReference type="STRING" id="1464123.SAMN05444126_13312"/>
<dbReference type="UniPathway" id="UPA00109">
    <property type="reaction ID" value="UER00182"/>
</dbReference>
<comment type="cofactor">
    <cofactor evidence="1 15">
        <name>Mg(2+)</name>
        <dbReference type="ChEBI" id="CHEBI:18420"/>
    </cofactor>
</comment>
<dbReference type="GO" id="GO:0070095">
    <property type="term" value="F:fructose-6-phosphate binding"/>
    <property type="evidence" value="ECO:0007669"/>
    <property type="project" value="TreeGrafter"/>
</dbReference>
<keyword evidence="18" id="KW-1185">Reference proteome</keyword>
<dbReference type="PANTHER" id="PTHR13697:SF4">
    <property type="entry name" value="ATP-DEPENDENT 6-PHOSPHOFRUCTOKINASE"/>
    <property type="match status" value="1"/>
</dbReference>
<keyword evidence="7 15" id="KW-0808">Transferase</keyword>
<dbReference type="InterPro" id="IPR022953">
    <property type="entry name" value="ATP_PFK"/>
</dbReference>
<dbReference type="AlphaFoldDB" id="A0A1H9WE09"/>
<comment type="pathway">
    <text evidence="4 15">Carbohydrate degradation; glycolysis; D-glyceraldehyde 3-phosphate and glycerone phosphate from D-glucose: step 3/4.</text>
</comment>
<evidence type="ECO:0000256" key="13">
    <source>
        <dbReference type="ARBA" id="ARBA00023152"/>
    </source>
</evidence>
<dbReference type="InterPro" id="IPR035966">
    <property type="entry name" value="PKF_sf"/>
</dbReference>
<dbReference type="GO" id="GO:0016208">
    <property type="term" value="F:AMP binding"/>
    <property type="evidence" value="ECO:0007669"/>
    <property type="project" value="TreeGrafter"/>
</dbReference>
<accession>A0A1H9WE09</accession>
<evidence type="ECO:0000256" key="6">
    <source>
        <dbReference type="ARBA" id="ARBA00022533"/>
    </source>
</evidence>
<organism evidence="17 18">
    <name type="scientific">Salisediminibacterium halotolerans</name>
    <dbReference type="NCBI Taxonomy" id="517425"/>
    <lineage>
        <taxon>Bacteria</taxon>
        <taxon>Bacillati</taxon>
        <taxon>Bacillota</taxon>
        <taxon>Bacilli</taxon>
        <taxon>Bacillales</taxon>
        <taxon>Bacillaceae</taxon>
        <taxon>Salisediminibacterium</taxon>
    </lineage>
</organism>
<comment type="subunit">
    <text evidence="15">Homotetramer.</text>
</comment>
<evidence type="ECO:0000259" key="16">
    <source>
        <dbReference type="Pfam" id="PF00365"/>
    </source>
</evidence>
<dbReference type="GO" id="GO:0048029">
    <property type="term" value="F:monosaccharide binding"/>
    <property type="evidence" value="ECO:0007669"/>
    <property type="project" value="TreeGrafter"/>
</dbReference>
<dbReference type="NCBIfam" id="NF002872">
    <property type="entry name" value="PRK03202.1"/>
    <property type="match status" value="1"/>
</dbReference>
<keyword evidence="13 15" id="KW-0324">Glycolysis</keyword>
<dbReference type="GO" id="GO:0006002">
    <property type="term" value="P:fructose 6-phosphate metabolic process"/>
    <property type="evidence" value="ECO:0007669"/>
    <property type="project" value="UniProtKB-UniRule"/>
</dbReference>
<keyword evidence="10 15" id="KW-0418">Kinase</keyword>
<feature type="binding site" description="in other chain" evidence="15">
    <location>
        <position position="154"/>
    </location>
    <ligand>
        <name>ADP</name>
        <dbReference type="ChEBI" id="CHEBI:456216"/>
        <note>allosteric activator; ligand shared between dimeric partners</note>
    </ligand>
</feature>
<dbReference type="GO" id="GO:0061621">
    <property type="term" value="P:canonical glycolysis"/>
    <property type="evidence" value="ECO:0007669"/>
    <property type="project" value="TreeGrafter"/>
</dbReference>
<evidence type="ECO:0000256" key="11">
    <source>
        <dbReference type="ARBA" id="ARBA00022840"/>
    </source>
</evidence>
<dbReference type="GO" id="GO:0030388">
    <property type="term" value="P:fructose 1,6-bisphosphate metabolic process"/>
    <property type="evidence" value="ECO:0007669"/>
    <property type="project" value="TreeGrafter"/>
</dbReference>
<dbReference type="GO" id="GO:0046872">
    <property type="term" value="F:metal ion binding"/>
    <property type="evidence" value="ECO:0007669"/>
    <property type="project" value="UniProtKB-KW"/>
</dbReference>
<dbReference type="GO" id="GO:0003872">
    <property type="term" value="F:6-phosphofructokinase activity"/>
    <property type="evidence" value="ECO:0007669"/>
    <property type="project" value="UniProtKB-UniRule"/>
</dbReference>
<dbReference type="Gene3D" id="3.40.50.460">
    <property type="entry name" value="Phosphofructokinase domain"/>
    <property type="match status" value="1"/>
</dbReference>
<dbReference type="InterPro" id="IPR000023">
    <property type="entry name" value="Phosphofructokinase_dom"/>
</dbReference>
<feature type="binding site" description="in other chain" evidence="15">
    <location>
        <begin position="125"/>
        <end position="127"/>
    </location>
    <ligand>
        <name>substrate</name>
        <note>ligand shared between dimeric partners</note>
    </ligand>
</feature>
<dbReference type="FunFam" id="3.40.50.450:FF:000001">
    <property type="entry name" value="ATP-dependent 6-phosphofructokinase"/>
    <property type="match status" value="1"/>
</dbReference>
<feature type="binding site" evidence="15">
    <location>
        <position position="11"/>
    </location>
    <ligand>
        <name>ATP</name>
        <dbReference type="ChEBI" id="CHEBI:30616"/>
    </ligand>
</feature>
<feature type="binding site" description="in other chain" evidence="15">
    <location>
        <begin position="213"/>
        <end position="215"/>
    </location>
    <ligand>
        <name>ADP</name>
        <dbReference type="ChEBI" id="CHEBI:456216"/>
        <note>allosteric activator; ligand shared between dimeric partners</note>
    </ligand>
</feature>
<protein>
    <recommendedName>
        <fullName evidence="15">ATP-dependent 6-phosphofructokinase</fullName>
        <shortName evidence="15">ATP-PFK</shortName>
        <shortName evidence="15">Phosphofructokinase</shortName>
        <ecNumber evidence="15">2.7.1.11</ecNumber>
    </recommendedName>
    <alternativeName>
        <fullName evidence="15">Phosphohexokinase</fullName>
    </alternativeName>
</protein>
<evidence type="ECO:0000256" key="7">
    <source>
        <dbReference type="ARBA" id="ARBA00022679"/>
    </source>
</evidence>
<feature type="binding site" description="in other chain" evidence="15">
    <location>
        <begin position="169"/>
        <end position="171"/>
    </location>
    <ligand>
        <name>substrate</name>
        <note>ligand shared between dimeric partners</note>
    </ligand>
</feature>
<feature type="binding site" evidence="15">
    <location>
        <position position="243"/>
    </location>
    <ligand>
        <name>substrate</name>
        <note>ligand shared between dimeric partners</note>
    </ligand>
</feature>
<comment type="catalytic activity">
    <reaction evidence="14 15">
        <text>beta-D-fructose 6-phosphate + ATP = beta-D-fructose 1,6-bisphosphate + ADP + H(+)</text>
        <dbReference type="Rhea" id="RHEA:16109"/>
        <dbReference type="ChEBI" id="CHEBI:15378"/>
        <dbReference type="ChEBI" id="CHEBI:30616"/>
        <dbReference type="ChEBI" id="CHEBI:32966"/>
        <dbReference type="ChEBI" id="CHEBI:57634"/>
        <dbReference type="ChEBI" id="CHEBI:456216"/>
        <dbReference type="EC" id="2.7.1.11"/>
    </reaction>
</comment>
<feature type="active site" description="Proton acceptor" evidence="15">
    <location>
        <position position="127"/>
    </location>
</feature>
<dbReference type="Pfam" id="PF00365">
    <property type="entry name" value="PFK"/>
    <property type="match status" value="1"/>
</dbReference>
<feature type="binding site" evidence="15">
    <location>
        <begin position="102"/>
        <end position="105"/>
    </location>
    <ligand>
        <name>ATP</name>
        <dbReference type="ChEBI" id="CHEBI:30616"/>
    </ligand>
</feature>
<dbReference type="EC" id="2.7.1.11" evidence="15"/>
<feature type="binding site" evidence="15">
    <location>
        <position position="103"/>
    </location>
    <ligand>
        <name>Mg(2+)</name>
        <dbReference type="ChEBI" id="CHEBI:18420"/>
        <note>catalytic</note>
    </ligand>
</feature>
<dbReference type="HAMAP" id="MF_00339">
    <property type="entry name" value="Phosphofructokinase_I_B1"/>
    <property type="match status" value="1"/>
</dbReference>
<evidence type="ECO:0000313" key="17">
    <source>
        <dbReference type="EMBL" id="SES32029.1"/>
    </source>
</evidence>
<feature type="binding site" description="in other chain" evidence="15">
    <location>
        <begin position="185"/>
        <end position="187"/>
    </location>
    <ligand>
        <name>ADP</name>
        <dbReference type="ChEBI" id="CHEBI:456216"/>
        <note>allosteric activator; ligand shared between dimeric partners</note>
    </ligand>
</feature>
<proteinExistence type="inferred from homology"/>
<comment type="subcellular location">
    <subcellularLocation>
        <location evidence="3 15">Cytoplasm</location>
    </subcellularLocation>
</comment>
<dbReference type="Gene3D" id="3.40.50.450">
    <property type="match status" value="1"/>
</dbReference>
<dbReference type="EMBL" id="FOGV01000033">
    <property type="protein sequence ID" value="SES32029.1"/>
    <property type="molecule type" value="Genomic_DNA"/>
</dbReference>
<comment type="activity regulation">
    <text evidence="15">Allosterically activated by ADP and other diphosphonucleosides, and allosterically inhibited by phosphoenolpyruvate.</text>
</comment>
<reference evidence="18" key="1">
    <citation type="submission" date="2016-10" db="EMBL/GenBank/DDBJ databases">
        <authorList>
            <person name="de Groot N.N."/>
        </authorList>
    </citation>
    <scope>NUCLEOTIDE SEQUENCE [LARGE SCALE GENOMIC DNA]</scope>
    <source>
        <strain evidence="18">10nlg</strain>
    </source>
</reference>
<evidence type="ECO:0000256" key="8">
    <source>
        <dbReference type="ARBA" id="ARBA00022723"/>
    </source>
</evidence>
<dbReference type="PRINTS" id="PR00476">
    <property type="entry name" value="PHFRCTKINASE"/>
</dbReference>
<comment type="caution">
    <text evidence="17">The sequence shown here is derived from an EMBL/GenBank/DDBJ whole genome shotgun (WGS) entry which is preliminary data.</text>
</comment>
<evidence type="ECO:0000256" key="3">
    <source>
        <dbReference type="ARBA" id="ARBA00004496"/>
    </source>
</evidence>
<dbReference type="RefSeq" id="WP_093074690.1">
    <property type="nucleotide sequence ID" value="NZ_FOGV01000033.1"/>
</dbReference>
<evidence type="ECO:0000256" key="15">
    <source>
        <dbReference type="HAMAP-Rule" id="MF_00339"/>
    </source>
</evidence>
<dbReference type="InterPro" id="IPR012828">
    <property type="entry name" value="PFKA_ATP_prok"/>
</dbReference>
<feature type="binding site" evidence="15">
    <location>
        <begin position="72"/>
        <end position="73"/>
    </location>
    <ligand>
        <name>ATP</name>
        <dbReference type="ChEBI" id="CHEBI:30616"/>
    </ligand>
</feature>
<sequence>MKRLAVLTSGGDAPGMNAAIRAIVRASVYYNAEIYGVYRGYKGLMEGELVHMDAASVGDIVHKGGTILKSARSKAFKTEEGRSKAVEQLNAFGIDGLVVIGGDGSFMGAEKLNELGFPTIALPGTIDNDLNYTDYSIGFDTAVNTVLEAVTKIRDTSTSHEKATIIEVMGRNCGDIALHAGVSGGAESIIIPEEPVDTAEVIAKLRKGQKQGKEHQIIMLAEGANQAQLLQNELLERAEVNARVSVLGFIQRGGDPTGRDRILASKMGVRAVEMLLNGVSNHAVGIRHDKLYEIPIADALKEEKQLDEEMYKLTQILSI</sequence>
<keyword evidence="9 15" id="KW-0547">Nucleotide-binding</keyword>
<dbReference type="PANTHER" id="PTHR13697">
    <property type="entry name" value="PHOSPHOFRUCTOKINASE"/>
    <property type="match status" value="1"/>
</dbReference>
<comment type="function">
    <text evidence="2 15">Catalyzes the phosphorylation of D-fructose 6-phosphate to fructose 1,6-bisphosphate by ATP, the first committing step of glycolysis.</text>
</comment>
<dbReference type="PIRSF" id="PIRSF000532">
    <property type="entry name" value="ATP_PFK_prok"/>
    <property type="match status" value="1"/>
</dbReference>
<dbReference type="Proteomes" id="UP000199318">
    <property type="component" value="Unassembled WGS sequence"/>
</dbReference>
<dbReference type="SUPFAM" id="SSF53784">
    <property type="entry name" value="Phosphofructokinase"/>
    <property type="match status" value="1"/>
</dbReference>
<evidence type="ECO:0000256" key="14">
    <source>
        <dbReference type="ARBA" id="ARBA00048070"/>
    </source>
</evidence>
<dbReference type="OrthoDB" id="9802503at2"/>
<feature type="domain" description="Phosphofructokinase" evidence="16">
    <location>
        <begin position="3"/>
        <end position="275"/>
    </location>
</feature>
<evidence type="ECO:0000313" key="18">
    <source>
        <dbReference type="Proteomes" id="UP000199318"/>
    </source>
</evidence>
<keyword evidence="12 15" id="KW-0460">Magnesium</keyword>
<keyword evidence="5 15" id="KW-0963">Cytoplasm</keyword>
<gene>
    <name evidence="15" type="primary">pfkA</name>
    <name evidence="17" type="ORF">SAMN05444126_13312</name>
</gene>
<dbReference type="GO" id="GO:0042802">
    <property type="term" value="F:identical protein binding"/>
    <property type="evidence" value="ECO:0007669"/>
    <property type="project" value="TreeGrafter"/>
</dbReference>